<gene>
    <name evidence="2" type="ORF">Fcan01_27013</name>
</gene>
<feature type="coiled-coil region" evidence="1">
    <location>
        <begin position="17"/>
        <end position="51"/>
    </location>
</feature>
<evidence type="ECO:0000313" key="3">
    <source>
        <dbReference type="Proteomes" id="UP000198287"/>
    </source>
</evidence>
<protein>
    <submittedName>
        <fullName evidence="2">Uncharacterized protein</fullName>
    </submittedName>
</protein>
<keyword evidence="3" id="KW-1185">Reference proteome</keyword>
<accession>A0A226CZ39</accession>
<evidence type="ECO:0000313" key="2">
    <source>
        <dbReference type="EMBL" id="OXA38223.1"/>
    </source>
</evidence>
<dbReference type="Proteomes" id="UP000198287">
    <property type="component" value="Unassembled WGS sequence"/>
</dbReference>
<evidence type="ECO:0000256" key="1">
    <source>
        <dbReference type="SAM" id="Coils"/>
    </source>
</evidence>
<proteinExistence type="predicted"/>
<dbReference type="AlphaFoldDB" id="A0A226CZ39"/>
<name>A0A226CZ39_FOLCA</name>
<reference evidence="2 3" key="1">
    <citation type="submission" date="2015-12" db="EMBL/GenBank/DDBJ databases">
        <title>The genome of Folsomia candida.</title>
        <authorList>
            <person name="Faddeeva A."/>
            <person name="Derks M.F."/>
            <person name="Anvar Y."/>
            <person name="Smit S."/>
            <person name="Van Straalen N."/>
            <person name="Roelofs D."/>
        </authorList>
    </citation>
    <scope>NUCLEOTIDE SEQUENCE [LARGE SCALE GENOMIC DNA]</scope>
    <source>
        <strain evidence="2 3">VU population</strain>
        <tissue evidence="2">Whole body</tissue>
    </source>
</reference>
<organism evidence="2 3">
    <name type="scientific">Folsomia candida</name>
    <name type="common">Springtail</name>
    <dbReference type="NCBI Taxonomy" id="158441"/>
    <lineage>
        <taxon>Eukaryota</taxon>
        <taxon>Metazoa</taxon>
        <taxon>Ecdysozoa</taxon>
        <taxon>Arthropoda</taxon>
        <taxon>Hexapoda</taxon>
        <taxon>Collembola</taxon>
        <taxon>Entomobryomorpha</taxon>
        <taxon>Isotomoidea</taxon>
        <taxon>Isotomidae</taxon>
        <taxon>Proisotominae</taxon>
        <taxon>Folsomia</taxon>
    </lineage>
</organism>
<dbReference type="EMBL" id="LNIX01000047">
    <property type="protein sequence ID" value="OXA38223.1"/>
    <property type="molecule type" value="Genomic_DNA"/>
</dbReference>
<comment type="caution">
    <text evidence="2">The sequence shown here is derived from an EMBL/GenBank/DDBJ whole genome shotgun (WGS) entry which is preliminary data.</text>
</comment>
<sequence>MQSPDSSSSPSGSESGVDVCKGFLAQEEEKMRKLENEVAQYERDLQPALERVREIEAHITARKDQIKSMQILTNSVKRGIELNDDELPRKRRRVIDWGRKSVLQFASSTSTPASIPVSVIVGNSIVVIVKAPIVAKR</sequence>
<keyword evidence="1" id="KW-0175">Coiled coil</keyword>